<organism evidence="1 2">
    <name type="scientific">Panagrolaimus sp. PS1159</name>
    <dbReference type="NCBI Taxonomy" id="55785"/>
    <lineage>
        <taxon>Eukaryota</taxon>
        <taxon>Metazoa</taxon>
        <taxon>Ecdysozoa</taxon>
        <taxon>Nematoda</taxon>
        <taxon>Chromadorea</taxon>
        <taxon>Rhabditida</taxon>
        <taxon>Tylenchina</taxon>
        <taxon>Panagrolaimomorpha</taxon>
        <taxon>Panagrolaimoidea</taxon>
        <taxon>Panagrolaimidae</taxon>
        <taxon>Panagrolaimus</taxon>
    </lineage>
</organism>
<dbReference type="Proteomes" id="UP000887580">
    <property type="component" value="Unplaced"/>
</dbReference>
<reference evidence="2" key="1">
    <citation type="submission" date="2022-11" db="UniProtKB">
        <authorList>
            <consortium name="WormBaseParasite"/>
        </authorList>
    </citation>
    <scope>IDENTIFICATION</scope>
</reference>
<accession>A0AC35GF74</accession>
<protein>
    <submittedName>
        <fullName evidence="2">Uncharacterized protein</fullName>
    </submittedName>
</protein>
<evidence type="ECO:0000313" key="1">
    <source>
        <dbReference type="Proteomes" id="UP000887580"/>
    </source>
</evidence>
<dbReference type="WBParaSite" id="PS1159_v2.g4190.t1">
    <property type="protein sequence ID" value="PS1159_v2.g4190.t1"/>
    <property type="gene ID" value="PS1159_v2.g4190"/>
</dbReference>
<proteinExistence type="predicted"/>
<evidence type="ECO:0000313" key="2">
    <source>
        <dbReference type="WBParaSite" id="PS1159_v2.g4190.t1"/>
    </source>
</evidence>
<sequence length="317" mass="37330">MDLSNSETTPSDILMKNNSNKAPWRRYLEQKMHIFRSTYRLQAFPFRDTLIRYITNNPVSSKVYQKMIQSCKHFFIKNPIIVVKTLYFSLQYKGWFTHGSRPSKNHPNGIPVYLNEITSKIWIADSLNVCWPTPNWSVVTSFMPKIYQCDAADIFIYGQMFSFNDLMVIASKCEMVYLSNVVIMNNDEKVPETEEDQFYFETAVSLEALIKALTNVKTFIYDLPKNSLNIITTKTAEELLKISNFLSLEKFQIREIPETFNLISFYGHIKENKKTKIDLHFSRQISDEYKTRLQTIVDEILQTEIRDYKVPSIYFQR</sequence>
<name>A0AC35GF74_9BILA</name>